<sequence>MELKIPRVLLKTCSASNRNVLADVSNARQIKQNIPLREINTFYVIRLEASVYFWSLKEGKYFQLWQVLSYSHQIELYFLSWKNTIFTTI</sequence>
<organism evidence="1">
    <name type="scientific">Anguilla anguilla</name>
    <name type="common">European freshwater eel</name>
    <name type="synonym">Muraena anguilla</name>
    <dbReference type="NCBI Taxonomy" id="7936"/>
    <lineage>
        <taxon>Eukaryota</taxon>
        <taxon>Metazoa</taxon>
        <taxon>Chordata</taxon>
        <taxon>Craniata</taxon>
        <taxon>Vertebrata</taxon>
        <taxon>Euteleostomi</taxon>
        <taxon>Actinopterygii</taxon>
        <taxon>Neopterygii</taxon>
        <taxon>Teleostei</taxon>
        <taxon>Anguilliformes</taxon>
        <taxon>Anguillidae</taxon>
        <taxon>Anguilla</taxon>
    </lineage>
</organism>
<dbReference type="EMBL" id="GBXM01043553">
    <property type="protein sequence ID" value="JAH65024.1"/>
    <property type="molecule type" value="Transcribed_RNA"/>
</dbReference>
<evidence type="ECO:0000313" key="1">
    <source>
        <dbReference type="EMBL" id="JAH65024.1"/>
    </source>
</evidence>
<accession>A0A0E9UGL8</accession>
<reference evidence="1" key="1">
    <citation type="submission" date="2014-11" db="EMBL/GenBank/DDBJ databases">
        <authorList>
            <person name="Amaro Gonzalez C."/>
        </authorList>
    </citation>
    <scope>NUCLEOTIDE SEQUENCE</scope>
</reference>
<dbReference type="AlphaFoldDB" id="A0A0E9UGL8"/>
<name>A0A0E9UGL8_ANGAN</name>
<reference evidence="1" key="2">
    <citation type="journal article" date="2015" name="Fish Shellfish Immunol.">
        <title>Early steps in the European eel (Anguilla anguilla)-Vibrio vulnificus interaction in the gills: Role of the RtxA13 toxin.</title>
        <authorList>
            <person name="Callol A."/>
            <person name="Pajuelo D."/>
            <person name="Ebbesson L."/>
            <person name="Teles M."/>
            <person name="MacKenzie S."/>
            <person name="Amaro C."/>
        </authorList>
    </citation>
    <scope>NUCLEOTIDE SEQUENCE</scope>
</reference>
<protein>
    <submittedName>
        <fullName evidence="1">Uncharacterized protein</fullName>
    </submittedName>
</protein>
<proteinExistence type="predicted"/>